<dbReference type="PANTHER" id="PTHR44757">
    <property type="entry name" value="DIGUANYLATE CYCLASE DGCP"/>
    <property type="match status" value="1"/>
</dbReference>
<dbReference type="CDD" id="cd01948">
    <property type="entry name" value="EAL"/>
    <property type="match status" value="1"/>
</dbReference>
<dbReference type="InterPro" id="IPR000160">
    <property type="entry name" value="GGDEF_dom"/>
</dbReference>
<dbReference type="CDD" id="cd01949">
    <property type="entry name" value="GGDEF"/>
    <property type="match status" value="1"/>
</dbReference>
<dbReference type="SUPFAM" id="SSF55073">
    <property type="entry name" value="Nucleotide cyclase"/>
    <property type="match status" value="1"/>
</dbReference>
<dbReference type="NCBIfam" id="TIGR00229">
    <property type="entry name" value="sensory_box"/>
    <property type="match status" value="1"/>
</dbReference>
<sequence length="568" mass="65170">MSDKLNSINSDFHFPMLELIVNNIKEGVVVTDTGGTILWVNPAFTTITGYSAEEAIGQNPRILKSDYHDHSFYKNLWDSILTDGFWEQEIWNRRKSGEVYPELLSIYALKDHRNITRYFVSIFTDLTDVKAKDRQLHNYLYVDPLTGLYNRNYFLKDLKSKVGDALNSTKQVGIFLMDLDRFKLINSTFGYLYGDHILQLVSERISSNKKHRNDTLYRLGEDEFALIATLEDPLEARRIGRDLIKVMQDYFASDKGPIYVRLSMGIVIAPVDGTKESELMRKAEIALNKAKSRGGNSFAFYDNYFEKQYRSRLSLENALLSALERKEFRMAFQPQIDVSTGRVFGAEALLRWRHNGEDISPALFLPVAEEISIAPDIGFWVLKECCQRMSEWTNQGIELEKLSINVSASQCHDETFLERVFKIISDADVNPERIMLEITESVLMEDRNKIKELFKRLKTLGIGVAIDDFGTGYSSLSYLKDFPVDILKIDKSFIDNVETDERDRVIVRGIAKVGEVMGMEVIAEGVERKEQLEILRNLGIRYVQGYLYSPPLEKDELIAFCTSGKVKL</sequence>
<dbReference type="Gene3D" id="3.30.450.20">
    <property type="entry name" value="PAS domain"/>
    <property type="match status" value="1"/>
</dbReference>
<dbReference type="SUPFAM" id="SSF141868">
    <property type="entry name" value="EAL domain-like"/>
    <property type="match status" value="1"/>
</dbReference>
<dbReference type="NCBIfam" id="TIGR00254">
    <property type="entry name" value="GGDEF"/>
    <property type="match status" value="1"/>
</dbReference>
<dbReference type="Gene3D" id="3.30.70.270">
    <property type="match status" value="1"/>
</dbReference>
<evidence type="ECO:0000259" key="3">
    <source>
        <dbReference type="PROSITE" id="PS50883"/>
    </source>
</evidence>
<dbReference type="InterPro" id="IPR052155">
    <property type="entry name" value="Biofilm_reg_signaling"/>
</dbReference>
<dbReference type="CDD" id="cd00130">
    <property type="entry name" value="PAS"/>
    <property type="match status" value="1"/>
</dbReference>
<dbReference type="Pfam" id="PF13426">
    <property type="entry name" value="PAS_9"/>
    <property type="match status" value="1"/>
</dbReference>
<evidence type="ECO:0000259" key="4">
    <source>
        <dbReference type="PROSITE" id="PS50887"/>
    </source>
</evidence>
<dbReference type="InterPro" id="IPR035919">
    <property type="entry name" value="EAL_sf"/>
</dbReference>
<evidence type="ECO:0000313" key="5">
    <source>
        <dbReference type="EMBL" id="KRT35405.1"/>
    </source>
</evidence>
<feature type="domain" description="PAC" evidence="2">
    <location>
        <begin position="86"/>
        <end position="138"/>
    </location>
</feature>
<dbReference type="EMBL" id="ACJX03000001">
    <property type="protein sequence ID" value="KRT35405.1"/>
    <property type="molecule type" value="Genomic_DNA"/>
</dbReference>
<organism evidence="5 6">
    <name type="scientific">Acetomicrobium hydrogeniformans ATCC BAA-1850</name>
    <dbReference type="NCBI Taxonomy" id="592015"/>
    <lineage>
        <taxon>Bacteria</taxon>
        <taxon>Thermotogati</taxon>
        <taxon>Synergistota</taxon>
        <taxon>Synergistia</taxon>
        <taxon>Synergistales</taxon>
        <taxon>Acetomicrobiaceae</taxon>
        <taxon>Acetomicrobium</taxon>
    </lineage>
</organism>
<dbReference type="InterPro" id="IPR000014">
    <property type="entry name" value="PAS"/>
</dbReference>
<dbReference type="OrthoDB" id="898at2"/>
<dbReference type="PROSITE" id="PS50883">
    <property type="entry name" value="EAL"/>
    <property type="match status" value="1"/>
</dbReference>
<feature type="domain" description="PAS" evidence="1">
    <location>
        <begin position="13"/>
        <end position="59"/>
    </location>
</feature>
<dbReference type="Proteomes" id="UP000005273">
    <property type="component" value="Unassembled WGS sequence"/>
</dbReference>
<dbReference type="STRING" id="592015.HMPREF1705_02631"/>
<dbReference type="PROSITE" id="PS50887">
    <property type="entry name" value="GGDEF"/>
    <property type="match status" value="1"/>
</dbReference>
<dbReference type="PROSITE" id="PS50112">
    <property type="entry name" value="PAS"/>
    <property type="match status" value="1"/>
</dbReference>
<evidence type="ECO:0000259" key="2">
    <source>
        <dbReference type="PROSITE" id="PS50113"/>
    </source>
</evidence>
<dbReference type="Pfam" id="PF00990">
    <property type="entry name" value="GGDEF"/>
    <property type="match status" value="1"/>
</dbReference>
<reference evidence="6" key="1">
    <citation type="submission" date="2012-09" db="EMBL/GenBank/DDBJ databases">
        <authorList>
            <person name="Weinstock G."/>
            <person name="Sodergren E."/>
            <person name="Clifton S."/>
            <person name="Fulton L."/>
            <person name="Fulton B."/>
            <person name="Courtney L."/>
            <person name="Fronick C."/>
            <person name="Harrison M."/>
            <person name="Strong C."/>
            <person name="Farmer C."/>
            <person name="Delehaunty K."/>
            <person name="Markovic C."/>
            <person name="Hall O."/>
            <person name="Minx P."/>
            <person name="Tomlinson C."/>
            <person name="Mitreva M."/>
            <person name="Nelson J."/>
            <person name="Hou S."/>
            <person name="Wollam A."/>
            <person name="Pepin K.H."/>
            <person name="Johnson M."/>
            <person name="Bhonagiri V."/>
            <person name="Nash W.E."/>
            <person name="Suruliraj S."/>
            <person name="Warren W."/>
            <person name="Chinwalla A."/>
            <person name="Mardis E.R."/>
            <person name="Wilson R.K."/>
        </authorList>
    </citation>
    <scope>NUCLEOTIDE SEQUENCE [LARGE SCALE GENOMIC DNA]</scope>
    <source>
        <strain evidence="6">OS1</strain>
    </source>
</reference>
<dbReference type="InterPro" id="IPR001633">
    <property type="entry name" value="EAL_dom"/>
</dbReference>
<keyword evidence="6" id="KW-1185">Reference proteome</keyword>
<dbReference type="PANTHER" id="PTHR44757:SF2">
    <property type="entry name" value="BIOFILM ARCHITECTURE MAINTENANCE PROTEIN MBAA"/>
    <property type="match status" value="1"/>
</dbReference>
<protein>
    <submittedName>
        <fullName evidence="5">Diguanylate cyclase domain protein</fullName>
    </submittedName>
</protein>
<feature type="domain" description="GGDEF" evidence="4">
    <location>
        <begin position="170"/>
        <end position="303"/>
    </location>
</feature>
<dbReference type="SUPFAM" id="SSF55785">
    <property type="entry name" value="PYP-like sensor domain (PAS domain)"/>
    <property type="match status" value="1"/>
</dbReference>
<evidence type="ECO:0000259" key="1">
    <source>
        <dbReference type="PROSITE" id="PS50112"/>
    </source>
</evidence>
<proteinExistence type="predicted"/>
<dbReference type="Pfam" id="PF00563">
    <property type="entry name" value="EAL"/>
    <property type="match status" value="1"/>
</dbReference>
<name>A0A0T5XAL0_9BACT</name>
<dbReference type="AlphaFoldDB" id="A0A0T5XAL0"/>
<dbReference type="SMART" id="SM00052">
    <property type="entry name" value="EAL"/>
    <property type="match status" value="1"/>
</dbReference>
<comment type="caution">
    <text evidence="5">The sequence shown here is derived from an EMBL/GenBank/DDBJ whole genome shotgun (WGS) entry which is preliminary data.</text>
</comment>
<evidence type="ECO:0000313" key="6">
    <source>
        <dbReference type="Proteomes" id="UP000005273"/>
    </source>
</evidence>
<dbReference type="InterPro" id="IPR043128">
    <property type="entry name" value="Rev_trsase/Diguanyl_cyclase"/>
</dbReference>
<dbReference type="RefSeq" id="WP_009201961.1">
    <property type="nucleotide sequence ID" value="NZ_ACJX03000001.1"/>
</dbReference>
<dbReference type="SMART" id="SM00091">
    <property type="entry name" value="PAS"/>
    <property type="match status" value="1"/>
</dbReference>
<gene>
    <name evidence="5" type="ORF">HMPREF1705_02631</name>
</gene>
<dbReference type="SMART" id="SM00267">
    <property type="entry name" value="GGDEF"/>
    <property type="match status" value="1"/>
</dbReference>
<feature type="domain" description="EAL" evidence="3">
    <location>
        <begin position="312"/>
        <end position="565"/>
    </location>
</feature>
<dbReference type="Gene3D" id="3.20.20.450">
    <property type="entry name" value="EAL domain"/>
    <property type="match status" value="1"/>
</dbReference>
<dbReference type="InterPro" id="IPR035965">
    <property type="entry name" value="PAS-like_dom_sf"/>
</dbReference>
<dbReference type="eggNOG" id="COG5001">
    <property type="taxonomic scope" value="Bacteria"/>
</dbReference>
<dbReference type="PROSITE" id="PS50113">
    <property type="entry name" value="PAC"/>
    <property type="match status" value="1"/>
</dbReference>
<dbReference type="InterPro" id="IPR029787">
    <property type="entry name" value="Nucleotide_cyclase"/>
</dbReference>
<dbReference type="InterPro" id="IPR000700">
    <property type="entry name" value="PAS-assoc_C"/>
</dbReference>
<accession>A0A0T5XAL0</accession>